<proteinExistence type="predicted"/>
<evidence type="ECO:0000313" key="3">
    <source>
        <dbReference type="Proteomes" id="UP000183223"/>
    </source>
</evidence>
<evidence type="ECO:0000313" key="2">
    <source>
        <dbReference type="EMBL" id="SCZ68676.1"/>
    </source>
</evidence>
<evidence type="ECO:0000256" key="1">
    <source>
        <dbReference type="SAM" id="SignalP"/>
    </source>
</evidence>
<organism evidence="2 3">
    <name type="scientific">Photorhabdus luminescens</name>
    <name type="common">Xenorhabdus luminescens</name>
    <dbReference type="NCBI Taxonomy" id="29488"/>
    <lineage>
        <taxon>Bacteria</taxon>
        <taxon>Pseudomonadati</taxon>
        <taxon>Pseudomonadota</taxon>
        <taxon>Gammaproteobacteria</taxon>
        <taxon>Enterobacterales</taxon>
        <taxon>Morganellaceae</taxon>
        <taxon>Photorhabdus</taxon>
    </lineage>
</organism>
<keyword evidence="3" id="KW-1185">Reference proteome</keyword>
<evidence type="ECO:0008006" key="4">
    <source>
        <dbReference type="Google" id="ProtNLM"/>
    </source>
</evidence>
<dbReference type="Proteomes" id="UP000183223">
    <property type="component" value="Unassembled WGS sequence"/>
</dbReference>
<dbReference type="RefSeq" id="WP_254773920.1">
    <property type="nucleotide sequence ID" value="NZ_CAWQXX010000058.1"/>
</dbReference>
<name>A0A1G5R3Z5_PHOLU</name>
<feature type="chain" id="PRO_5010212358" description="ShlB/FhaC/HecB family hemolysin secretion/activation protein" evidence="1">
    <location>
        <begin position="21"/>
        <end position="101"/>
    </location>
</feature>
<dbReference type="EMBL" id="FMWJ01000014">
    <property type="protein sequence ID" value="SCZ68676.1"/>
    <property type="molecule type" value="Genomic_DNA"/>
</dbReference>
<keyword evidence="1" id="KW-0732">Signal</keyword>
<protein>
    <recommendedName>
        <fullName evidence="4">ShlB/FhaC/HecB family hemolysin secretion/activation protein</fullName>
    </recommendedName>
</protein>
<accession>A0A1G5R3Z5</accession>
<reference evidence="3" key="1">
    <citation type="submission" date="2016-10" db="EMBL/GenBank/DDBJ databases">
        <authorList>
            <person name="Varghese N."/>
            <person name="Submissions S."/>
        </authorList>
    </citation>
    <scope>NUCLEOTIDE SEQUENCE [LARGE SCALE GENOMIC DNA]</scope>
    <source>
        <strain evidence="3">ATCC 29999</strain>
    </source>
</reference>
<gene>
    <name evidence="2" type="ORF">SAMN02982990_03032</name>
</gene>
<sequence>MKRSILVLTVFCSMVSGSQAADIADQQLIHQQTRQQALEAQLTPPPAEVHLSVPETRRFPNLPGHGRIQPVLAVLIQIAKLPVGSVVWSKNHEQAVISYYL</sequence>
<feature type="signal peptide" evidence="1">
    <location>
        <begin position="1"/>
        <end position="20"/>
    </location>
</feature>
<dbReference type="AlphaFoldDB" id="A0A1G5R3Z5"/>